<dbReference type="Gene3D" id="3.90.25.10">
    <property type="entry name" value="UDP-galactose 4-epimerase, domain 1"/>
    <property type="match status" value="1"/>
</dbReference>
<evidence type="ECO:0000259" key="3">
    <source>
        <dbReference type="Pfam" id="PF01370"/>
    </source>
</evidence>
<dbReference type="PANTHER" id="PTHR43103:SF3">
    <property type="entry name" value="ADP-L-GLYCERO-D-MANNO-HEPTOSE-6-EPIMERASE"/>
    <property type="match status" value="1"/>
</dbReference>
<gene>
    <name evidence="4" type="ORF">MACH21_10470</name>
</gene>
<evidence type="ECO:0000256" key="1">
    <source>
        <dbReference type="ARBA" id="ARBA00022857"/>
    </source>
</evidence>
<keyword evidence="2" id="KW-0119">Carbohydrate metabolism</keyword>
<accession>A0AA48KK91</accession>
<dbReference type="Gene3D" id="3.40.50.720">
    <property type="entry name" value="NAD(P)-binding Rossmann-like Domain"/>
    <property type="match status" value="1"/>
</dbReference>
<organism evidence="4 5">
    <name type="scientific">Roseicyclus marinus</name>
    <dbReference type="NCBI Taxonomy" id="2161673"/>
    <lineage>
        <taxon>Bacteria</taxon>
        <taxon>Pseudomonadati</taxon>
        <taxon>Pseudomonadota</taxon>
        <taxon>Alphaproteobacteria</taxon>
        <taxon>Rhodobacterales</taxon>
        <taxon>Roseobacteraceae</taxon>
        <taxon>Roseicyclus</taxon>
    </lineage>
</organism>
<sequence>MRVVITGAGGFLGRRIAHLLAADPRVTALRLVDHADLPDLPGAECLTGDLAHPDLTARAIMGADAVIHLAAIPGGAAEADPSLAHRVNIDATMALMGALRGRGVRFVFASTVAVLGDALPPVVDDDTPPAPRLIYGAQKAMIETWLSTLARRGDLDGVALRPAGIVARDGTDAGLKTAFLSRVFHALRRGEDITLPVSPDGTTWLASVENVARNFVHAAFVADLGPRRVLTLPALTLRFDALVAALQAEFPDSAARVTHAPDPAIMAAFGRQPPLLTPAAEALGFARDADARALVRAAF</sequence>
<name>A0AA48KK91_9RHOB</name>
<dbReference type="Proteomes" id="UP001337723">
    <property type="component" value="Chromosome"/>
</dbReference>
<dbReference type="InterPro" id="IPR001509">
    <property type="entry name" value="Epimerase_deHydtase"/>
</dbReference>
<keyword evidence="1" id="KW-0521">NADP</keyword>
<dbReference type="AlphaFoldDB" id="A0AA48KK91"/>
<keyword evidence="5" id="KW-1185">Reference proteome</keyword>
<evidence type="ECO:0000313" key="4">
    <source>
        <dbReference type="EMBL" id="BDW84870.1"/>
    </source>
</evidence>
<reference evidence="4 5" key="1">
    <citation type="submission" date="2023-01" db="EMBL/GenBank/DDBJ databases">
        <title>Complete genome sequence of Roseicyclus marinus strain Dej080120_10.</title>
        <authorList>
            <person name="Ueki S."/>
            <person name="Maruyama F."/>
        </authorList>
    </citation>
    <scope>NUCLEOTIDE SEQUENCE [LARGE SCALE GENOMIC DNA]</scope>
    <source>
        <strain evidence="4 5">Dej080120_10</strain>
    </source>
</reference>
<dbReference type="RefSeq" id="WP_338275105.1">
    <property type="nucleotide sequence ID" value="NZ_AP027266.1"/>
</dbReference>
<dbReference type="KEGG" id="rmai:MACH21_10470"/>
<evidence type="ECO:0000256" key="2">
    <source>
        <dbReference type="ARBA" id="ARBA00023277"/>
    </source>
</evidence>
<evidence type="ECO:0000313" key="5">
    <source>
        <dbReference type="Proteomes" id="UP001337723"/>
    </source>
</evidence>
<dbReference type="Pfam" id="PF01370">
    <property type="entry name" value="Epimerase"/>
    <property type="match status" value="1"/>
</dbReference>
<dbReference type="PANTHER" id="PTHR43103">
    <property type="entry name" value="NUCLEOSIDE-DIPHOSPHATE-SUGAR EPIMERASE"/>
    <property type="match status" value="1"/>
</dbReference>
<dbReference type="InterPro" id="IPR036291">
    <property type="entry name" value="NAD(P)-bd_dom_sf"/>
</dbReference>
<dbReference type="SUPFAM" id="SSF51735">
    <property type="entry name" value="NAD(P)-binding Rossmann-fold domains"/>
    <property type="match status" value="1"/>
</dbReference>
<protein>
    <recommendedName>
        <fullName evidence="3">NAD-dependent epimerase/dehydratase domain-containing protein</fullName>
    </recommendedName>
</protein>
<feature type="domain" description="NAD-dependent epimerase/dehydratase" evidence="3">
    <location>
        <begin position="3"/>
        <end position="217"/>
    </location>
</feature>
<proteinExistence type="predicted"/>
<dbReference type="EMBL" id="AP027266">
    <property type="protein sequence ID" value="BDW84870.1"/>
    <property type="molecule type" value="Genomic_DNA"/>
</dbReference>